<dbReference type="InterPro" id="IPR000943">
    <property type="entry name" value="RNA_pol_sigma70"/>
</dbReference>
<keyword evidence="1" id="KW-0804">Transcription</keyword>
<dbReference type="PANTHER" id="PTHR30603">
    <property type="entry name" value="RNA POLYMERASE SIGMA FACTOR RPO"/>
    <property type="match status" value="1"/>
</dbReference>
<evidence type="ECO:0000256" key="1">
    <source>
        <dbReference type="ARBA" id="ARBA00023163"/>
    </source>
</evidence>
<dbReference type="InterPro" id="IPR007759">
    <property type="entry name" value="Asxl_HARE-HTH"/>
</dbReference>
<dbReference type="InterPro" id="IPR007630">
    <property type="entry name" value="RNA_pol_sigma70_r4"/>
</dbReference>
<dbReference type="InterPro" id="IPR038087">
    <property type="entry name" value="RNAP_delta_N_dom_sf"/>
</dbReference>
<dbReference type="PRINTS" id="PR00046">
    <property type="entry name" value="SIGMA70FCT"/>
</dbReference>
<evidence type="ECO:0000313" key="4">
    <source>
        <dbReference type="Proteomes" id="UP000034256"/>
    </source>
</evidence>
<protein>
    <submittedName>
        <fullName evidence="3">RNA polymerase sigma factor</fullName>
    </submittedName>
</protein>
<dbReference type="PANTHER" id="PTHR30603:SF47">
    <property type="entry name" value="RNA POLYMERASE SIGMA FACTOR SIGD, CHLOROPLASTIC"/>
    <property type="match status" value="1"/>
</dbReference>
<dbReference type="AlphaFoldDB" id="A0A0G0XJP8"/>
<dbReference type="GO" id="GO:0006352">
    <property type="term" value="P:DNA-templated transcription initiation"/>
    <property type="evidence" value="ECO:0007669"/>
    <property type="project" value="InterPro"/>
</dbReference>
<organism evidence="3 4">
    <name type="scientific">Candidatus Wolfebacteria bacterium GW2011_GWA2_42_10</name>
    <dbReference type="NCBI Taxonomy" id="1619004"/>
    <lineage>
        <taxon>Bacteria</taxon>
        <taxon>Candidatus Wolfeibacteriota</taxon>
    </lineage>
</organism>
<dbReference type="Gene3D" id="1.10.10.1250">
    <property type="entry name" value="RNA polymerase, subunit delta, N-terminal domain"/>
    <property type="match status" value="1"/>
</dbReference>
<evidence type="ECO:0000313" key="3">
    <source>
        <dbReference type="EMBL" id="KKS25099.1"/>
    </source>
</evidence>
<dbReference type="PATRIC" id="fig|1619004.3.peg.469"/>
<comment type="caution">
    <text evidence="3">The sequence shown here is derived from an EMBL/GenBank/DDBJ whole genome shotgun (WGS) entry which is preliminary data.</text>
</comment>
<dbReference type="Gene3D" id="1.10.10.10">
    <property type="entry name" value="Winged helix-like DNA-binding domain superfamily/Winged helix DNA-binding domain"/>
    <property type="match status" value="1"/>
</dbReference>
<reference evidence="3 4" key="1">
    <citation type="journal article" date="2015" name="Nature">
        <title>rRNA introns, odd ribosomes, and small enigmatic genomes across a large radiation of phyla.</title>
        <authorList>
            <person name="Brown C.T."/>
            <person name="Hug L.A."/>
            <person name="Thomas B.C."/>
            <person name="Sharon I."/>
            <person name="Castelle C.J."/>
            <person name="Singh A."/>
            <person name="Wilkins M.J."/>
            <person name="Williams K.H."/>
            <person name="Banfield J.F."/>
        </authorList>
    </citation>
    <scope>NUCLEOTIDE SEQUENCE [LARGE SCALE GENOMIC DNA]</scope>
</reference>
<gene>
    <name evidence="3" type="ORF">UU85_C0007G0014</name>
</gene>
<dbReference type="GO" id="GO:0003700">
    <property type="term" value="F:DNA-binding transcription factor activity"/>
    <property type="evidence" value="ECO:0007669"/>
    <property type="project" value="InterPro"/>
</dbReference>
<accession>A0A0G0XJP8</accession>
<evidence type="ECO:0000259" key="2">
    <source>
        <dbReference type="PROSITE" id="PS51913"/>
    </source>
</evidence>
<dbReference type="EMBL" id="LCCF01000007">
    <property type="protein sequence ID" value="KKS25099.1"/>
    <property type="molecule type" value="Genomic_DNA"/>
</dbReference>
<name>A0A0G0XJP8_9BACT</name>
<dbReference type="InterPro" id="IPR013324">
    <property type="entry name" value="RNA_pol_sigma_r3/r4-like"/>
</dbReference>
<proteinExistence type="predicted"/>
<dbReference type="CDD" id="cd06171">
    <property type="entry name" value="Sigma70_r4"/>
    <property type="match status" value="1"/>
</dbReference>
<dbReference type="InterPro" id="IPR050239">
    <property type="entry name" value="Sigma-70_RNA_pol_init_factors"/>
</dbReference>
<dbReference type="SUPFAM" id="SSF88659">
    <property type="entry name" value="Sigma3 and sigma4 domains of RNA polymerase sigma factors"/>
    <property type="match status" value="1"/>
</dbReference>
<sequence>MANLKEIIEKLLENLSSRQKEIIEERFGLKGRKLTLAAIGKKYGLTRERIRQIEAAVLKLIKKELEKSEARKIIEKSLLRLKKIGGVRKEENFINDLKILLKDNGVDYRQIRFIFEVAGNPRFHRNDKNFYNFWHLDEDSFKRAVDLINKLEKFFSGKKEKLLAASYGFKNPSEQNYVSISKKFRTNPFGQFGLTKWEEIHPKTMRSKAYLIIKKHKSPLHFREITKKINEAKFNGRSAFEATVHNELIKDPRFVLVGRGMYGLAELGHQPGIAKEVIQRILKNKGPLRKEEVVNLVKQERFLKDNTILLNLQNKKHFKKLPDGRYHLA</sequence>
<dbReference type="Pfam" id="PF05066">
    <property type="entry name" value="HARE-HTH"/>
    <property type="match status" value="1"/>
</dbReference>
<dbReference type="PROSITE" id="PS51913">
    <property type="entry name" value="HTH_HARE"/>
    <property type="match status" value="1"/>
</dbReference>
<dbReference type="InterPro" id="IPR036388">
    <property type="entry name" value="WH-like_DNA-bd_sf"/>
</dbReference>
<feature type="domain" description="HTH HARE-type" evidence="2">
    <location>
        <begin position="203"/>
        <end position="267"/>
    </location>
</feature>
<dbReference type="Pfam" id="PF04545">
    <property type="entry name" value="Sigma70_r4"/>
    <property type="match status" value="1"/>
</dbReference>
<dbReference type="Proteomes" id="UP000034256">
    <property type="component" value="Unassembled WGS sequence"/>
</dbReference>